<dbReference type="Pfam" id="PF07690">
    <property type="entry name" value="MFS_1"/>
    <property type="match status" value="1"/>
</dbReference>
<comment type="subcellular location">
    <subcellularLocation>
        <location evidence="1">Cell membrane</location>
        <topology evidence="1">Multi-pass membrane protein</topology>
    </subcellularLocation>
</comment>
<feature type="transmembrane region" description="Helical" evidence="7">
    <location>
        <begin position="122"/>
        <end position="140"/>
    </location>
</feature>
<feature type="transmembrane region" description="Helical" evidence="7">
    <location>
        <begin position="180"/>
        <end position="198"/>
    </location>
</feature>
<dbReference type="CDD" id="cd17321">
    <property type="entry name" value="MFS_MMR_MDR_like"/>
    <property type="match status" value="1"/>
</dbReference>
<feature type="transmembrane region" description="Helical" evidence="7">
    <location>
        <begin position="341"/>
        <end position="360"/>
    </location>
</feature>
<feature type="transmembrane region" description="Helical" evidence="7">
    <location>
        <begin position="240"/>
        <end position="258"/>
    </location>
</feature>
<organism evidence="9 10">
    <name type="scientific">Catellatospora coxensis</name>
    <dbReference type="NCBI Taxonomy" id="310354"/>
    <lineage>
        <taxon>Bacteria</taxon>
        <taxon>Bacillati</taxon>
        <taxon>Actinomycetota</taxon>
        <taxon>Actinomycetes</taxon>
        <taxon>Micromonosporales</taxon>
        <taxon>Micromonosporaceae</taxon>
        <taxon>Catellatospora</taxon>
    </lineage>
</organism>
<feature type="transmembrane region" description="Helical" evidence="7">
    <location>
        <begin position="279"/>
        <end position="299"/>
    </location>
</feature>
<feature type="transmembrane region" description="Helical" evidence="7">
    <location>
        <begin position="21"/>
        <end position="48"/>
    </location>
</feature>
<accession>A0A8J3KNV3</accession>
<feature type="transmembrane region" description="Helical" evidence="7">
    <location>
        <begin position="416"/>
        <end position="438"/>
    </location>
</feature>
<dbReference type="PROSITE" id="PS50850">
    <property type="entry name" value="MFS"/>
    <property type="match status" value="1"/>
</dbReference>
<evidence type="ECO:0000256" key="1">
    <source>
        <dbReference type="ARBA" id="ARBA00004651"/>
    </source>
</evidence>
<dbReference type="InterPro" id="IPR011701">
    <property type="entry name" value="MFS"/>
</dbReference>
<dbReference type="PANTHER" id="PTHR42718:SF46">
    <property type="entry name" value="BLR6921 PROTEIN"/>
    <property type="match status" value="1"/>
</dbReference>
<keyword evidence="3" id="KW-1003">Cell membrane</keyword>
<dbReference type="RefSeq" id="WP_203692769.1">
    <property type="nucleotide sequence ID" value="NZ_BONI01000023.1"/>
</dbReference>
<evidence type="ECO:0000256" key="4">
    <source>
        <dbReference type="ARBA" id="ARBA00022692"/>
    </source>
</evidence>
<evidence type="ECO:0000259" key="8">
    <source>
        <dbReference type="PROSITE" id="PS50850"/>
    </source>
</evidence>
<evidence type="ECO:0000313" key="10">
    <source>
        <dbReference type="Proteomes" id="UP000630887"/>
    </source>
</evidence>
<evidence type="ECO:0000313" key="9">
    <source>
        <dbReference type="EMBL" id="GIG06387.1"/>
    </source>
</evidence>
<comment type="caution">
    <text evidence="9">The sequence shown here is derived from an EMBL/GenBank/DDBJ whole genome shotgun (WGS) entry which is preliminary data.</text>
</comment>
<dbReference type="PANTHER" id="PTHR42718">
    <property type="entry name" value="MAJOR FACILITATOR SUPERFAMILY MULTIDRUG TRANSPORTER MFSC"/>
    <property type="match status" value="1"/>
</dbReference>
<feature type="transmembrane region" description="Helical" evidence="7">
    <location>
        <begin position="450"/>
        <end position="477"/>
    </location>
</feature>
<dbReference type="InterPro" id="IPR020846">
    <property type="entry name" value="MFS_dom"/>
</dbReference>
<evidence type="ECO:0000256" key="5">
    <source>
        <dbReference type="ARBA" id="ARBA00022989"/>
    </source>
</evidence>
<feature type="transmembrane region" description="Helical" evidence="7">
    <location>
        <begin position="372"/>
        <end position="395"/>
    </location>
</feature>
<feature type="transmembrane region" description="Helical" evidence="7">
    <location>
        <begin position="152"/>
        <end position="174"/>
    </location>
</feature>
<dbReference type="AlphaFoldDB" id="A0A8J3KNV3"/>
<reference evidence="9 10" key="1">
    <citation type="submission" date="2021-01" db="EMBL/GenBank/DDBJ databases">
        <title>Whole genome shotgun sequence of Catellatospora coxensis NBRC 107359.</title>
        <authorList>
            <person name="Komaki H."/>
            <person name="Tamura T."/>
        </authorList>
    </citation>
    <scope>NUCLEOTIDE SEQUENCE [LARGE SCALE GENOMIC DNA]</scope>
    <source>
        <strain evidence="9 10">NBRC 107359</strain>
    </source>
</reference>
<feature type="transmembrane region" description="Helical" evidence="7">
    <location>
        <begin position="60"/>
        <end position="78"/>
    </location>
</feature>
<evidence type="ECO:0000256" key="7">
    <source>
        <dbReference type="SAM" id="Phobius"/>
    </source>
</evidence>
<sequence length="490" mass="49710">MTTTDAVTSPEQAGRGPSSRWTGLAVISLAQLMVTLDSTIVAVALPSAQQDVGLTDVTRQWAVTAYALTFGGLLLLGGRIGDHIGRRRSLIIGVAGFALASALGGAAGSAETLLAARALQGVFAALIAPATLSLISLTFLDPKERARAFGIFTATSMSGGATGLVLGGALTTLLDWRWCLYVNLPIAAVILIGGWLTVPGTDGRHDAKLDVPGAVLGTLGLLSLIYGLGEAANLGWSSPVIIGALLLGALLLATFAVVESKVSAPLLPLRVLTNRNSGGAFLAMAVSAFCMLGMFLGMTYQLQSVMGYKPIQAGLAFLAYIVTAAIYSTQVAPKLLLRVRPGMMISAGLVVSAVGLLLLTRLTPESTYLVDILPALLLFGIGVGNIAVPIFSTAMSAADTRDAGIVSAVVSTSQQIGGSIGTALLNTVSTVAAAGYLLSNPTGADPEAAAMVHGLAVACAVAGGVALLGALAARLLIVIDPRRKKEAAAG</sequence>
<dbReference type="GO" id="GO:0022857">
    <property type="term" value="F:transmembrane transporter activity"/>
    <property type="evidence" value="ECO:0007669"/>
    <property type="project" value="InterPro"/>
</dbReference>
<keyword evidence="5 7" id="KW-1133">Transmembrane helix</keyword>
<dbReference type="Gene3D" id="1.20.1720.10">
    <property type="entry name" value="Multidrug resistance protein D"/>
    <property type="match status" value="1"/>
</dbReference>
<evidence type="ECO:0000256" key="6">
    <source>
        <dbReference type="ARBA" id="ARBA00023136"/>
    </source>
</evidence>
<dbReference type="EMBL" id="BONI01000023">
    <property type="protein sequence ID" value="GIG06387.1"/>
    <property type="molecule type" value="Genomic_DNA"/>
</dbReference>
<dbReference type="SUPFAM" id="SSF103473">
    <property type="entry name" value="MFS general substrate transporter"/>
    <property type="match status" value="1"/>
</dbReference>
<gene>
    <name evidence="9" type="ORF">Cco03nite_30870</name>
</gene>
<dbReference type="Proteomes" id="UP000630887">
    <property type="component" value="Unassembled WGS sequence"/>
</dbReference>
<feature type="transmembrane region" description="Helical" evidence="7">
    <location>
        <begin position="210"/>
        <end position="228"/>
    </location>
</feature>
<feature type="domain" description="Major facilitator superfamily (MFS) profile" evidence="8">
    <location>
        <begin position="23"/>
        <end position="484"/>
    </location>
</feature>
<dbReference type="InterPro" id="IPR036259">
    <property type="entry name" value="MFS_trans_sf"/>
</dbReference>
<feature type="transmembrane region" description="Helical" evidence="7">
    <location>
        <begin position="311"/>
        <end position="329"/>
    </location>
</feature>
<evidence type="ECO:0000256" key="2">
    <source>
        <dbReference type="ARBA" id="ARBA00022448"/>
    </source>
</evidence>
<protein>
    <submittedName>
        <fullName evidence="9">MFS transporter</fullName>
    </submittedName>
</protein>
<feature type="transmembrane region" description="Helical" evidence="7">
    <location>
        <begin position="90"/>
        <end position="110"/>
    </location>
</feature>
<keyword evidence="2" id="KW-0813">Transport</keyword>
<keyword evidence="4 7" id="KW-0812">Transmembrane</keyword>
<dbReference type="GO" id="GO:0005886">
    <property type="term" value="C:plasma membrane"/>
    <property type="evidence" value="ECO:0007669"/>
    <property type="project" value="UniProtKB-SubCell"/>
</dbReference>
<proteinExistence type="predicted"/>
<keyword evidence="6 7" id="KW-0472">Membrane</keyword>
<evidence type="ECO:0000256" key="3">
    <source>
        <dbReference type="ARBA" id="ARBA00022475"/>
    </source>
</evidence>
<dbReference type="Gene3D" id="1.20.1250.20">
    <property type="entry name" value="MFS general substrate transporter like domains"/>
    <property type="match status" value="1"/>
</dbReference>
<keyword evidence="10" id="KW-1185">Reference proteome</keyword>
<name>A0A8J3KNV3_9ACTN</name>